<reference evidence="6 7" key="1">
    <citation type="submission" date="2022-07" db="EMBL/GenBank/DDBJ databases">
        <title>Genome sequence of Terrisporobacter mayombei DSM6539.</title>
        <authorList>
            <person name="Boeer T."/>
            <person name="Bengelsdorf F.R."/>
            <person name="Daniel R."/>
            <person name="Poehlein A."/>
        </authorList>
    </citation>
    <scope>NUCLEOTIDE SEQUENCE [LARGE SCALE GENOMIC DNA]</scope>
    <source>
        <strain evidence="6 7">DSM 6539</strain>
    </source>
</reference>
<dbReference type="InterPro" id="IPR050012">
    <property type="entry name" value="Glycl_HYPD"/>
</dbReference>
<accession>A0ABY9Q3J5</accession>
<dbReference type="PROSITE" id="PS51149">
    <property type="entry name" value="GLY_RADICAL_2"/>
    <property type="match status" value="1"/>
</dbReference>
<organism evidence="6 7">
    <name type="scientific">Terrisporobacter mayombei</name>
    <dbReference type="NCBI Taxonomy" id="1541"/>
    <lineage>
        <taxon>Bacteria</taxon>
        <taxon>Bacillati</taxon>
        <taxon>Bacillota</taxon>
        <taxon>Clostridia</taxon>
        <taxon>Peptostreptococcales</taxon>
        <taxon>Peptostreptococcaceae</taxon>
        <taxon>Terrisporobacter</taxon>
    </lineage>
</organism>
<feature type="modified residue" description="Glycine radical" evidence="3">
    <location>
        <position position="765"/>
    </location>
</feature>
<evidence type="ECO:0000256" key="2">
    <source>
        <dbReference type="ARBA" id="ARBA00023239"/>
    </source>
</evidence>
<keyword evidence="1 3" id="KW-0556">Organic radical</keyword>
<name>A0ABY9Q3J5_9FIRM</name>
<dbReference type="EMBL" id="CP101637">
    <property type="protein sequence ID" value="WMT81162.1"/>
    <property type="molecule type" value="Genomic_DNA"/>
</dbReference>
<gene>
    <name evidence="6" type="primary">pflD</name>
    <name evidence="6" type="ORF">TEMA_14950</name>
</gene>
<dbReference type="NCBIfam" id="NF043068">
    <property type="entry name" value="glycl_HYPD"/>
    <property type="match status" value="1"/>
</dbReference>
<dbReference type="PANTHER" id="PTHR43641">
    <property type="entry name" value="FORMATE ACETYLTRANSFERASE 3-RELATED"/>
    <property type="match status" value="1"/>
</dbReference>
<keyword evidence="2 6" id="KW-0456">Lyase</keyword>
<dbReference type="Pfam" id="PF01228">
    <property type="entry name" value="Gly_radical"/>
    <property type="match status" value="1"/>
</dbReference>
<evidence type="ECO:0000259" key="5">
    <source>
        <dbReference type="PROSITE" id="PS51554"/>
    </source>
</evidence>
<dbReference type="GO" id="GO:0016829">
    <property type="term" value="F:lyase activity"/>
    <property type="evidence" value="ECO:0007669"/>
    <property type="project" value="UniProtKB-KW"/>
</dbReference>
<evidence type="ECO:0000259" key="4">
    <source>
        <dbReference type="PROSITE" id="PS51149"/>
    </source>
</evidence>
<dbReference type="Proteomes" id="UP001235030">
    <property type="component" value="Chromosome"/>
</dbReference>
<sequence length="789" mass="89453">MERGMNERIKKLRKQSVEATPHIYMERANLMTDAYMEYEGSVSVPEMRALAFKHLMENKTLCINEGELIVGEKGDSPQSSPSFPELCCHTLEDMKVMNNRDLIFFKVTEEDMKLQEEKIIPFWEKRSVRHKILNAMTDEWKTCYENGIFTEFMEQRGPGHTVGSKKIYEKGFLDYKADIKAAKEKIDYFNDKEAVDKLAQLNAMDICCDAIIILGERYAAYARELAEVETNPARKEELLQIAANCDVVPAHKPKTYWQAIQMYWFVHLGVTTELNPWDAYSPGRLDQHLYPFYEKDVEAGDLDDEKALELLENLWVKFNNQPAPPKVGITLKESGTYTDFANINTGGITEDGKDGVNEVSYLILDCMDEMKLLQPSSNVQISKKTPRKFLKRACEISRKGWGQPAFYNTEAIIQELLNAGKTIEDARLGGTSGCVETGAFGNEAYILTGYFNLPKILELTLYNGYDNVSKKQLGLQLGYAKDFKSFEELFEAYKKQIEYFLDIKIKGSNVIEEIYARYMPAPFLSIITNDCISSGKDYNAGGARYNTNYIQGVGIGTITDSLSAIKYNVFDKQKFSMGELMKALEDNFEGHEIMKNLVSNKTPKYGNDDDYADDIMQNIFNFYQKTITGRPNMKGGQYRINMLPTTCHVYFGEIMMASPDGRLAHKPVSEGISPSKSGDTNGPTAVIKSASKMDHLRTGGTLLNQKFTPSVVAGENGLDQMSNLVRAYFDMDGHHIQFNVIDRQTLINAQNSPEEYKDLIVRVAGYSDHFRNLSKALQDEIIDRTEQAL</sequence>
<evidence type="ECO:0000256" key="1">
    <source>
        <dbReference type="ARBA" id="ARBA00022818"/>
    </source>
</evidence>
<dbReference type="CDD" id="cd01677">
    <property type="entry name" value="PFL2_DhaB_BssA"/>
    <property type="match status" value="1"/>
</dbReference>
<dbReference type="EC" id="4.2.1.172" evidence="6"/>
<dbReference type="RefSeq" id="WP_228103346.1">
    <property type="nucleotide sequence ID" value="NZ_CP101637.1"/>
</dbReference>
<feature type="domain" description="Glycine radical" evidence="4">
    <location>
        <begin position="670"/>
        <end position="789"/>
    </location>
</feature>
<protein>
    <submittedName>
        <fullName evidence="6">Trans-4-hydroxy-L-proline dehydratase</fullName>
        <ecNumber evidence="6">4.2.1.172</ecNumber>
    </submittedName>
</protein>
<proteinExistence type="predicted"/>
<evidence type="ECO:0000256" key="3">
    <source>
        <dbReference type="PROSITE-ProRule" id="PRU00493"/>
    </source>
</evidence>
<evidence type="ECO:0000313" key="7">
    <source>
        <dbReference type="Proteomes" id="UP001235030"/>
    </source>
</evidence>
<dbReference type="InterPro" id="IPR001150">
    <property type="entry name" value="Gly_radical"/>
</dbReference>
<dbReference type="Gene3D" id="3.20.70.20">
    <property type="match status" value="1"/>
</dbReference>
<dbReference type="SUPFAM" id="SSF51998">
    <property type="entry name" value="PFL-like glycyl radical enzymes"/>
    <property type="match status" value="1"/>
</dbReference>
<dbReference type="InterPro" id="IPR051215">
    <property type="entry name" value="GRE"/>
</dbReference>
<dbReference type="InterPro" id="IPR004184">
    <property type="entry name" value="PFL_dom"/>
</dbReference>
<dbReference type="PANTHER" id="PTHR43641:SF2">
    <property type="entry name" value="DEHYDRATASE YBIW-RELATED"/>
    <property type="match status" value="1"/>
</dbReference>
<feature type="domain" description="PFL" evidence="5">
    <location>
        <begin position="7"/>
        <end position="663"/>
    </location>
</feature>
<dbReference type="Pfam" id="PF02901">
    <property type="entry name" value="PFL-like"/>
    <property type="match status" value="1"/>
</dbReference>
<evidence type="ECO:0000313" key="6">
    <source>
        <dbReference type="EMBL" id="WMT81162.1"/>
    </source>
</evidence>
<dbReference type="PROSITE" id="PS51554">
    <property type="entry name" value="PFL"/>
    <property type="match status" value="1"/>
</dbReference>
<keyword evidence="7" id="KW-1185">Reference proteome</keyword>